<keyword evidence="2" id="KW-1185">Reference proteome</keyword>
<gene>
    <name evidence="1" type="ORF">EEI45_07775</name>
</gene>
<dbReference type="KEGG" id="eri:EEI45_07775"/>
<dbReference type="AlphaFoldDB" id="A0A3Q8S860"/>
<proteinExistence type="predicted"/>
<evidence type="ECO:0008006" key="3">
    <source>
        <dbReference type="Google" id="ProtNLM"/>
    </source>
</evidence>
<name>A0A3Q8S860_9FIRM</name>
<evidence type="ECO:0000313" key="1">
    <source>
        <dbReference type="EMBL" id="AZK44636.1"/>
    </source>
</evidence>
<dbReference type="Proteomes" id="UP000278804">
    <property type="component" value="Chromosome"/>
</dbReference>
<reference evidence="1 2" key="1">
    <citation type="journal article" date="2020" name="Int. J. Syst. Evol. Microbiol.">
        <title>Description of Erysipelothrix piscisicarius sp. nov., an emergent fish pathogen, and assessment of virulence using a tiger barb (Puntigrus tetrazona) infection model.</title>
        <authorList>
            <person name="Pomaranski E.K."/>
            <person name="Griffin M.J."/>
            <person name="Camus A.C."/>
            <person name="Armwood A.R."/>
            <person name="Shelley J."/>
            <person name="Waldbieser G.C."/>
            <person name="LaFrentz B.R."/>
            <person name="Garcia J.C."/>
            <person name="Yanong R."/>
            <person name="Soto E."/>
        </authorList>
    </citation>
    <scope>NUCLEOTIDE SEQUENCE [LARGE SCALE GENOMIC DNA]</scope>
    <source>
        <strain evidence="1 2">15TAL0474</strain>
    </source>
</reference>
<dbReference type="EMBL" id="CP034234">
    <property type="protein sequence ID" value="AZK44636.1"/>
    <property type="molecule type" value="Genomic_DNA"/>
</dbReference>
<evidence type="ECO:0000313" key="2">
    <source>
        <dbReference type="Proteomes" id="UP000278804"/>
    </source>
</evidence>
<accession>A0A3Q8S860</accession>
<sequence>MLKETVFIEAPLEEALERFELEFAKLFKCSPKKMLNREMKAKVKTMNGRDIELKQRVIIHDRYKHFAFVSENPKETVTTHYEFFEDKDGTFISSYDEKSKGEMLYRLPFIKQKVRKQLKGRLQQIKLMIEAEKGA</sequence>
<protein>
    <recommendedName>
        <fullName evidence="3">DUF3284 domain-containing protein</fullName>
    </recommendedName>
</protein>
<organism evidence="1 2">
    <name type="scientific">Erysipelothrix piscisicarius</name>
    <dbReference type="NCBI Taxonomy" id="2485784"/>
    <lineage>
        <taxon>Bacteria</taxon>
        <taxon>Bacillati</taxon>
        <taxon>Bacillota</taxon>
        <taxon>Erysipelotrichia</taxon>
        <taxon>Erysipelotrichales</taxon>
        <taxon>Erysipelotrichaceae</taxon>
        <taxon>Erysipelothrix</taxon>
    </lineage>
</organism>
<dbReference type="RefSeq" id="WP_125164794.1">
    <property type="nucleotide sequence ID" value="NZ_CP034234.1"/>
</dbReference>